<protein>
    <submittedName>
        <fullName evidence="2">Uncharacterized protein</fullName>
    </submittedName>
</protein>
<reference evidence="2 3" key="1">
    <citation type="submission" date="2017-11" db="EMBL/GenBank/DDBJ databases">
        <title>De novo assembly and phasing of dikaryotic genomes from two isolates of Puccinia coronata f. sp. avenae, the causal agent of oat crown rust.</title>
        <authorList>
            <person name="Miller M.E."/>
            <person name="Zhang Y."/>
            <person name="Omidvar V."/>
            <person name="Sperschneider J."/>
            <person name="Schwessinger B."/>
            <person name="Raley C."/>
            <person name="Palmer J.M."/>
            <person name="Garnica D."/>
            <person name="Upadhyaya N."/>
            <person name="Rathjen J."/>
            <person name="Taylor J.M."/>
            <person name="Park R.F."/>
            <person name="Dodds P.N."/>
            <person name="Hirsch C.D."/>
            <person name="Kianian S.F."/>
            <person name="Figueroa M."/>
        </authorList>
    </citation>
    <scope>NUCLEOTIDE SEQUENCE [LARGE SCALE GENOMIC DNA]</scope>
    <source>
        <strain evidence="2">12NC29</strain>
    </source>
</reference>
<keyword evidence="3" id="KW-1185">Reference proteome</keyword>
<dbReference type="AlphaFoldDB" id="A0A2N5UFB4"/>
<evidence type="ECO:0000313" key="3">
    <source>
        <dbReference type="Proteomes" id="UP000235388"/>
    </source>
</evidence>
<gene>
    <name evidence="2" type="ORF">PCANC_15191</name>
</gene>
<keyword evidence="1" id="KW-0812">Transmembrane</keyword>
<sequence>MISRFIYICALHLRIDLIHSHPDEVHPFQLVLFIFGFLHLKGTKRALLVYTIDLVFILNATHIFFIHHWTELINILIYQNPSEPAFPFAGARGLDDER</sequence>
<dbReference type="EMBL" id="PGCJ01000239">
    <property type="protein sequence ID" value="PLW36433.1"/>
    <property type="molecule type" value="Genomic_DNA"/>
</dbReference>
<keyword evidence="1" id="KW-1133">Transmembrane helix</keyword>
<dbReference type="Proteomes" id="UP000235388">
    <property type="component" value="Unassembled WGS sequence"/>
</dbReference>
<proteinExistence type="predicted"/>
<feature type="transmembrane region" description="Helical" evidence="1">
    <location>
        <begin position="47"/>
        <end position="66"/>
    </location>
</feature>
<accession>A0A2N5UFB4</accession>
<organism evidence="2 3">
    <name type="scientific">Puccinia coronata f. sp. avenae</name>
    <dbReference type="NCBI Taxonomy" id="200324"/>
    <lineage>
        <taxon>Eukaryota</taxon>
        <taxon>Fungi</taxon>
        <taxon>Dikarya</taxon>
        <taxon>Basidiomycota</taxon>
        <taxon>Pucciniomycotina</taxon>
        <taxon>Pucciniomycetes</taxon>
        <taxon>Pucciniales</taxon>
        <taxon>Pucciniaceae</taxon>
        <taxon>Puccinia</taxon>
    </lineage>
</organism>
<name>A0A2N5UFB4_9BASI</name>
<comment type="caution">
    <text evidence="2">The sequence shown here is derived from an EMBL/GenBank/DDBJ whole genome shotgun (WGS) entry which is preliminary data.</text>
</comment>
<evidence type="ECO:0000313" key="2">
    <source>
        <dbReference type="EMBL" id="PLW36433.1"/>
    </source>
</evidence>
<keyword evidence="1" id="KW-0472">Membrane</keyword>
<evidence type="ECO:0000256" key="1">
    <source>
        <dbReference type="SAM" id="Phobius"/>
    </source>
</evidence>